<dbReference type="GO" id="GO:0005834">
    <property type="term" value="C:heterotrimeric G-protein complex"/>
    <property type="evidence" value="ECO:0007669"/>
    <property type="project" value="InterPro"/>
</dbReference>
<feature type="domain" description="G protein gamma" evidence="2">
    <location>
        <begin position="1"/>
        <end position="34"/>
    </location>
</feature>
<dbReference type="PANTHER" id="PTHR15936">
    <property type="entry name" value="GUANINE NUCLEOTIDE-BINDING PROTEIN G I /G S /G O GAMMA-13 SUBUNIT"/>
    <property type="match status" value="1"/>
</dbReference>
<reference evidence="3" key="1">
    <citation type="submission" date="2020-11" db="EMBL/GenBank/DDBJ databases">
        <authorList>
            <person name="Tran Van P."/>
        </authorList>
    </citation>
    <scope>NUCLEOTIDE SEQUENCE</scope>
</reference>
<organism evidence="3">
    <name type="scientific">Timema genevievae</name>
    <name type="common">Walking stick</name>
    <dbReference type="NCBI Taxonomy" id="629358"/>
    <lineage>
        <taxon>Eukaryota</taxon>
        <taxon>Metazoa</taxon>
        <taxon>Ecdysozoa</taxon>
        <taxon>Arthropoda</taxon>
        <taxon>Hexapoda</taxon>
        <taxon>Insecta</taxon>
        <taxon>Pterygota</taxon>
        <taxon>Neoptera</taxon>
        <taxon>Polyneoptera</taxon>
        <taxon>Phasmatodea</taxon>
        <taxon>Timematodea</taxon>
        <taxon>Timematoidea</taxon>
        <taxon>Timematidae</taxon>
        <taxon>Timema</taxon>
    </lineage>
</organism>
<dbReference type="InterPro" id="IPR036284">
    <property type="entry name" value="GGL_sf"/>
</dbReference>
<evidence type="ECO:0000259" key="2">
    <source>
        <dbReference type="PROSITE" id="PS50058"/>
    </source>
</evidence>
<dbReference type="GO" id="GO:0007200">
    <property type="term" value="P:phospholipase C-activating G protein-coupled receptor signaling pathway"/>
    <property type="evidence" value="ECO:0007669"/>
    <property type="project" value="InterPro"/>
</dbReference>
<feature type="region of interest" description="Disordered" evidence="1">
    <location>
        <begin position="1"/>
        <end position="22"/>
    </location>
</feature>
<dbReference type="AlphaFoldDB" id="A0A7R9JTY8"/>
<accession>A0A7R9JTY8</accession>
<evidence type="ECO:0000313" key="3">
    <source>
        <dbReference type="EMBL" id="CAD7588295.1"/>
    </source>
</evidence>
<protein>
    <recommendedName>
        <fullName evidence="2">G protein gamma domain-containing protein</fullName>
    </recommendedName>
</protein>
<dbReference type="GO" id="GO:0031681">
    <property type="term" value="F:G-protein beta-subunit binding"/>
    <property type="evidence" value="ECO:0007669"/>
    <property type="project" value="InterPro"/>
</dbReference>
<dbReference type="Gene3D" id="4.10.260.10">
    <property type="entry name" value="Transducin (heterotrimeric G protein), gamma chain"/>
    <property type="match status" value="1"/>
</dbReference>
<proteinExistence type="predicted"/>
<dbReference type="Pfam" id="PF00631">
    <property type="entry name" value="G-gamma"/>
    <property type="match status" value="1"/>
</dbReference>
<dbReference type="InterPro" id="IPR015898">
    <property type="entry name" value="G-protein_gamma-like_dom"/>
</dbReference>
<dbReference type="GO" id="GO:0050909">
    <property type="term" value="P:sensory perception of taste"/>
    <property type="evidence" value="ECO:0007669"/>
    <property type="project" value="InterPro"/>
</dbReference>
<dbReference type="PANTHER" id="PTHR15936:SF2">
    <property type="entry name" value="GUANINE NUCLEOTIDE-BINDING PROTEIN G(I)_G(S)_G(O) SUBUNIT GAMMA-13"/>
    <property type="match status" value="1"/>
</dbReference>
<gene>
    <name evidence="3" type="ORF">TGEB3V08_LOCUS2374</name>
</gene>
<dbReference type="SUPFAM" id="SSF48670">
    <property type="entry name" value="Transducin (heterotrimeric G protein), gamma chain"/>
    <property type="match status" value="1"/>
</dbReference>
<dbReference type="EMBL" id="OE839709">
    <property type="protein sequence ID" value="CAD7588295.1"/>
    <property type="molecule type" value="Genomic_DNA"/>
</dbReference>
<dbReference type="PROSITE" id="PS50058">
    <property type="entry name" value="G_PROTEIN_GAMMA"/>
    <property type="match status" value="1"/>
</dbReference>
<name>A0A7R9JTY8_TIMGE</name>
<evidence type="ECO:0000256" key="1">
    <source>
        <dbReference type="SAM" id="MobiDB-lite"/>
    </source>
</evidence>
<dbReference type="InterPro" id="IPR039227">
    <property type="entry name" value="GNG13"/>
</dbReference>
<sequence>MREYVEENEKSDPLIHAPDKKNNPWAEKGKCTIIPMQLVGIKPLASLVRGVPPAPLTLLAICSPDVSCRLWQCCEDTPPPLPLRVHDNDSPVR</sequence>